<gene>
    <name evidence="1" type="ORF">SAMN04489793_3271</name>
</gene>
<dbReference type="AlphaFoldDB" id="A0A1H4VME2"/>
<name>A0A1H4VME2_TSUTY</name>
<accession>A0A1H4VME2</accession>
<dbReference type="Proteomes" id="UP000182241">
    <property type="component" value="Unassembled WGS sequence"/>
</dbReference>
<organism evidence="1 2">
    <name type="scientific">Tsukamurella tyrosinosolvens</name>
    <dbReference type="NCBI Taxonomy" id="57704"/>
    <lineage>
        <taxon>Bacteria</taxon>
        <taxon>Bacillati</taxon>
        <taxon>Actinomycetota</taxon>
        <taxon>Actinomycetes</taxon>
        <taxon>Mycobacteriales</taxon>
        <taxon>Tsukamurellaceae</taxon>
        <taxon>Tsukamurella</taxon>
    </lineage>
</organism>
<protein>
    <submittedName>
        <fullName evidence="1">Uncharacterized protein</fullName>
    </submittedName>
</protein>
<keyword evidence="2" id="KW-1185">Reference proteome</keyword>
<dbReference type="STRING" id="57704.SAMN04489793_3271"/>
<dbReference type="RefSeq" id="WP_156486428.1">
    <property type="nucleotide sequence ID" value="NZ_FNSA01000003.1"/>
</dbReference>
<dbReference type="EMBL" id="FNSA01000003">
    <property type="protein sequence ID" value="SEC82030.1"/>
    <property type="molecule type" value="Genomic_DNA"/>
</dbReference>
<sequence>MTVSIGSDDSFAKLAPCVDHAGHRFRIEPSSSNRSCCERCGLIRTTPPSAQRIRL</sequence>
<proteinExistence type="predicted"/>
<reference evidence="2" key="1">
    <citation type="submission" date="2016-10" db="EMBL/GenBank/DDBJ databases">
        <authorList>
            <person name="Varghese N."/>
            <person name="Submissions S."/>
        </authorList>
    </citation>
    <scope>NUCLEOTIDE SEQUENCE [LARGE SCALE GENOMIC DNA]</scope>
    <source>
        <strain evidence="2">DSM 44234</strain>
    </source>
</reference>
<evidence type="ECO:0000313" key="1">
    <source>
        <dbReference type="EMBL" id="SEC82030.1"/>
    </source>
</evidence>
<evidence type="ECO:0000313" key="2">
    <source>
        <dbReference type="Proteomes" id="UP000182241"/>
    </source>
</evidence>